<dbReference type="SMART" id="SM00977">
    <property type="entry name" value="TilS_C"/>
    <property type="match status" value="1"/>
</dbReference>
<dbReference type="InterPro" id="IPR011063">
    <property type="entry name" value="TilS/TtcA_N"/>
</dbReference>
<dbReference type="PATRIC" id="fig|572479.3.peg.1764"/>
<keyword evidence="3 8" id="KW-0436">Ligase</keyword>
<dbReference type="OrthoDB" id="9807403at2"/>
<dbReference type="KEGG" id="hpk:Hprae_1732"/>
<dbReference type="InterPro" id="IPR020825">
    <property type="entry name" value="Phe-tRNA_synthase-like_B3/B4"/>
</dbReference>
<dbReference type="PANTHER" id="PTHR43033:SF1">
    <property type="entry name" value="TRNA(ILE)-LYSIDINE SYNTHASE-RELATED"/>
    <property type="match status" value="1"/>
</dbReference>
<evidence type="ECO:0000256" key="6">
    <source>
        <dbReference type="ARBA" id="ARBA00022840"/>
    </source>
</evidence>
<evidence type="ECO:0000256" key="1">
    <source>
        <dbReference type="ARBA" id="ARBA00004496"/>
    </source>
</evidence>
<evidence type="ECO:0000256" key="8">
    <source>
        <dbReference type="HAMAP-Rule" id="MF_01161"/>
    </source>
</evidence>
<protein>
    <recommendedName>
        <fullName evidence="8">tRNA(Ile)-lysidine synthase</fullName>
        <ecNumber evidence="8">6.3.4.19</ecNumber>
    </recommendedName>
    <alternativeName>
        <fullName evidence="8">tRNA(Ile)-2-lysyl-cytidine synthase</fullName>
    </alternativeName>
    <alternativeName>
        <fullName evidence="8">tRNA(Ile)-lysidine synthetase</fullName>
    </alternativeName>
</protein>
<sequence>MKARFKEFIQKNNLLLNSSRILLAVSGGPDSLAMLDLFDKLKEELKIEIAVAHLDHMFRKESKSEADFIERFAKKRGIQFFSKRVNLPQIIKTNKVSAEAAARQERFTFFKNIIAKENFDLLALAHHKGDQAETVLLNLFRGCGLKGLGGIELQAKFKELELIHPMLIFTKKEILAYCQQQKLSPSFDSSNQENIYSRNIIRNEILPLIEKKINPKVKEVIAKNSKLIASEAEFLEKLAKKKYKELLVKEKSTKIIIDFNSLLALDQVIQRRIYRQIYKRLNNNLDDLYLEHIFEIEKLIADKKTGRGVDIASGIRVEISYSNLIFSKGSQSKQKLENKIKINLGQKIKINKKYSLKAKVVNEKDFAFVSDPKRAAFDYEKIDGPLFIRNRKAGDKLRPLGMKGQKKIKDILIDAKVPKYQRDQVPVIVDGNDNLLWLAPYKLSDKFKVTVKTDKILILELEYN</sequence>
<dbReference type="Gene3D" id="3.40.50.620">
    <property type="entry name" value="HUPs"/>
    <property type="match status" value="1"/>
</dbReference>
<feature type="domain" description="Lysidine-tRNA(Ile) synthetase C-terminal" evidence="9">
    <location>
        <begin position="386"/>
        <end position="459"/>
    </location>
</feature>
<dbReference type="GO" id="GO:0032267">
    <property type="term" value="F:tRNA(Ile)-lysidine synthase activity"/>
    <property type="evidence" value="ECO:0007669"/>
    <property type="project" value="UniProtKB-EC"/>
</dbReference>
<reference evidence="11" key="1">
    <citation type="submission" date="2010-10" db="EMBL/GenBank/DDBJ databases">
        <title>The complete genome of Halanaerobium praevalens DSM 2228.</title>
        <authorList>
            <consortium name="US DOE Joint Genome Institute (JGI-PGF)"/>
            <person name="Lucas S."/>
            <person name="Copeland A."/>
            <person name="Lapidus A."/>
            <person name="Glavina del Rio T."/>
            <person name="Dalin E."/>
            <person name="Tice H."/>
            <person name="Bruce D."/>
            <person name="Goodwin L."/>
            <person name="Pitluck S."/>
            <person name="Kyrpides N."/>
            <person name="Mavromatis K."/>
            <person name="Ivanova N."/>
            <person name="Ovchinnikova G."/>
            <person name="Chertkov O."/>
            <person name="Detter J.C."/>
            <person name="Han C."/>
            <person name="Larimer F."/>
            <person name="Land M."/>
            <person name="Hauser L."/>
            <person name="Markowitz V."/>
            <person name="Cheng J.-F."/>
            <person name="Hugenholtz P."/>
            <person name="Woyke T."/>
            <person name="Wu D."/>
            <person name="Tindall B."/>
            <person name="Pomrenke H.G."/>
            <person name="Brambilla E."/>
            <person name="Klenk H.-P."/>
            <person name="Eisen J.A."/>
        </authorList>
    </citation>
    <scope>NUCLEOTIDE SEQUENCE [LARGE SCALE GENOMIC DNA]</scope>
    <source>
        <strain evidence="11">ATCC 33744 / DSM 2228 / GSL</strain>
    </source>
</reference>
<comment type="subcellular location">
    <subcellularLocation>
        <location evidence="1 8">Cytoplasm</location>
    </subcellularLocation>
</comment>
<evidence type="ECO:0000313" key="10">
    <source>
        <dbReference type="EMBL" id="ADO77857.1"/>
    </source>
</evidence>
<dbReference type="InterPro" id="IPR012094">
    <property type="entry name" value="tRNA_Ile_lys_synt"/>
</dbReference>
<dbReference type="SUPFAM" id="SSF56037">
    <property type="entry name" value="PheT/TilS domain"/>
    <property type="match status" value="1"/>
</dbReference>
<keyword evidence="4 8" id="KW-0819">tRNA processing</keyword>
<dbReference type="STRING" id="572479.Hprae_1732"/>
<dbReference type="InterPro" id="IPR012795">
    <property type="entry name" value="tRNA_Ile_lys_synt_N"/>
</dbReference>
<reference evidence="10 11" key="2">
    <citation type="journal article" date="2011" name="Stand. Genomic Sci.">
        <title>Complete genome sequence of the extremely halophilic Halanaerobium praevalens type strain (GSL).</title>
        <authorList>
            <person name="Ivanova N."/>
            <person name="Sikorski J."/>
            <person name="Chertkov O."/>
            <person name="Nolan M."/>
            <person name="Lucas S."/>
            <person name="Hammon N."/>
            <person name="Deshpande S."/>
            <person name="Cheng J.F."/>
            <person name="Tapia R."/>
            <person name="Han C."/>
            <person name="Goodwin L."/>
            <person name="Pitluck S."/>
            <person name="Huntemann M."/>
            <person name="Liolios K."/>
            <person name="Pagani I."/>
            <person name="Mavromatis K."/>
            <person name="Ovchinikova G."/>
            <person name="Pati A."/>
            <person name="Chen A."/>
            <person name="Palaniappan K."/>
            <person name="Land M."/>
            <person name="Hauser L."/>
            <person name="Brambilla E.M."/>
            <person name="Kannan K.P."/>
            <person name="Rohde M."/>
            <person name="Tindall B.J."/>
            <person name="Goker M."/>
            <person name="Detter J.C."/>
            <person name="Woyke T."/>
            <person name="Bristow J."/>
            <person name="Eisen J.A."/>
            <person name="Markowitz V."/>
            <person name="Hugenholtz P."/>
            <person name="Kyrpides N.C."/>
            <person name="Klenk H.P."/>
            <person name="Lapidus A."/>
        </authorList>
    </citation>
    <scope>NUCLEOTIDE SEQUENCE [LARGE SCALE GENOMIC DNA]</scope>
    <source>
        <strain evidence="11">ATCC 33744 / DSM 2228 / GSL</strain>
    </source>
</reference>
<evidence type="ECO:0000256" key="4">
    <source>
        <dbReference type="ARBA" id="ARBA00022694"/>
    </source>
</evidence>
<dbReference type="SUPFAM" id="SSF82829">
    <property type="entry name" value="MesJ substrate recognition domain-like"/>
    <property type="match status" value="1"/>
</dbReference>
<gene>
    <name evidence="8" type="primary">tilS</name>
    <name evidence="10" type="ordered locus">Hprae_1732</name>
</gene>
<dbReference type="Gene3D" id="3.50.40.10">
    <property type="entry name" value="Phenylalanyl-trna Synthetase, Chain B, domain 3"/>
    <property type="match status" value="1"/>
</dbReference>
<keyword evidence="5 8" id="KW-0547">Nucleotide-binding</keyword>
<evidence type="ECO:0000256" key="2">
    <source>
        <dbReference type="ARBA" id="ARBA00022490"/>
    </source>
</evidence>
<dbReference type="PANTHER" id="PTHR43033">
    <property type="entry name" value="TRNA(ILE)-LYSIDINE SYNTHASE-RELATED"/>
    <property type="match status" value="1"/>
</dbReference>
<dbReference type="RefSeq" id="WP_014553874.1">
    <property type="nucleotide sequence ID" value="NC_017455.1"/>
</dbReference>
<dbReference type="Pfam" id="PF11734">
    <property type="entry name" value="TilS_C"/>
    <property type="match status" value="1"/>
</dbReference>
<dbReference type="EC" id="6.3.4.19" evidence="8"/>
<dbReference type="GO" id="GO:0005524">
    <property type="term" value="F:ATP binding"/>
    <property type="evidence" value="ECO:0007669"/>
    <property type="project" value="UniProtKB-UniRule"/>
</dbReference>
<dbReference type="Proteomes" id="UP000006866">
    <property type="component" value="Chromosome"/>
</dbReference>
<dbReference type="AlphaFoldDB" id="E3DQ80"/>
<dbReference type="InterPro" id="IPR014729">
    <property type="entry name" value="Rossmann-like_a/b/a_fold"/>
</dbReference>
<accession>E3DQ80</accession>
<dbReference type="GO" id="GO:0006400">
    <property type="term" value="P:tRNA modification"/>
    <property type="evidence" value="ECO:0007669"/>
    <property type="project" value="UniProtKB-UniRule"/>
</dbReference>
<dbReference type="eggNOG" id="COG0037">
    <property type="taxonomic scope" value="Bacteria"/>
</dbReference>
<keyword evidence="6 8" id="KW-0067">ATP-binding</keyword>
<dbReference type="NCBIfam" id="TIGR02432">
    <property type="entry name" value="lysidine_TilS_N"/>
    <property type="match status" value="1"/>
</dbReference>
<evidence type="ECO:0000256" key="7">
    <source>
        <dbReference type="ARBA" id="ARBA00048539"/>
    </source>
</evidence>
<evidence type="ECO:0000259" key="9">
    <source>
        <dbReference type="SMART" id="SM00977"/>
    </source>
</evidence>
<dbReference type="NCBIfam" id="TIGR02433">
    <property type="entry name" value="lysidine_TilS_C"/>
    <property type="match status" value="1"/>
</dbReference>
<evidence type="ECO:0000313" key="11">
    <source>
        <dbReference type="Proteomes" id="UP000006866"/>
    </source>
</evidence>
<feature type="binding site" evidence="8">
    <location>
        <begin position="26"/>
        <end position="31"/>
    </location>
    <ligand>
        <name>ATP</name>
        <dbReference type="ChEBI" id="CHEBI:30616"/>
    </ligand>
</feature>
<dbReference type="CDD" id="cd01992">
    <property type="entry name" value="TilS_N"/>
    <property type="match status" value="1"/>
</dbReference>
<evidence type="ECO:0000256" key="5">
    <source>
        <dbReference type="ARBA" id="ARBA00022741"/>
    </source>
</evidence>
<dbReference type="Gene3D" id="1.20.59.20">
    <property type="match status" value="1"/>
</dbReference>
<name>E3DQ80_HALPG</name>
<keyword evidence="2 8" id="KW-0963">Cytoplasm</keyword>
<keyword evidence="11" id="KW-1185">Reference proteome</keyword>
<dbReference type="Pfam" id="PF01171">
    <property type="entry name" value="ATP_bind_3"/>
    <property type="match status" value="1"/>
</dbReference>
<evidence type="ECO:0000256" key="3">
    <source>
        <dbReference type="ARBA" id="ARBA00022598"/>
    </source>
</evidence>
<dbReference type="EMBL" id="CP002175">
    <property type="protein sequence ID" value="ADO77857.1"/>
    <property type="molecule type" value="Genomic_DNA"/>
</dbReference>
<dbReference type="InterPro" id="IPR012796">
    <property type="entry name" value="Lysidine-tRNA-synth_C"/>
</dbReference>
<comment type="catalytic activity">
    <reaction evidence="7 8">
        <text>cytidine(34) in tRNA(Ile2) + L-lysine + ATP = lysidine(34) in tRNA(Ile2) + AMP + diphosphate + H(+)</text>
        <dbReference type="Rhea" id="RHEA:43744"/>
        <dbReference type="Rhea" id="RHEA-COMP:10625"/>
        <dbReference type="Rhea" id="RHEA-COMP:10670"/>
        <dbReference type="ChEBI" id="CHEBI:15378"/>
        <dbReference type="ChEBI" id="CHEBI:30616"/>
        <dbReference type="ChEBI" id="CHEBI:32551"/>
        <dbReference type="ChEBI" id="CHEBI:33019"/>
        <dbReference type="ChEBI" id="CHEBI:82748"/>
        <dbReference type="ChEBI" id="CHEBI:83665"/>
        <dbReference type="ChEBI" id="CHEBI:456215"/>
        <dbReference type="EC" id="6.3.4.19"/>
    </reaction>
</comment>
<organism evidence="10 11">
    <name type="scientific">Halanaerobium praevalens (strain ATCC 33744 / DSM 2228 / GSL)</name>
    <dbReference type="NCBI Taxonomy" id="572479"/>
    <lineage>
        <taxon>Bacteria</taxon>
        <taxon>Bacillati</taxon>
        <taxon>Bacillota</taxon>
        <taxon>Clostridia</taxon>
        <taxon>Halanaerobiales</taxon>
        <taxon>Halanaerobiaceae</taxon>
        <taxon>Halanaerobium</taxon>
    </lineage>
</organism>
<comment type="domain">
    <text evidence="8">The N-terminal region contains the highly conserved SGGXDS motif, predicted to be a P-loop motif involved in ATP binding.</text>
</comment>
<dbReference type="GO" id="GO:0005737">
    <property type="term" value="C:cytoplasm"/>
    <property type="evidence" value="ECO:0007669"/>
    <property type="project" value="UniProtKB-SubCell"/>
</dbReference>
<proteinExistence type="inferred from homology"/>
<dbReference type="HOGENOM" id="CLU_018869_0_2_9"/>
<comment type="similarity">
    <text evidence="8">Belongs to the tRNA(Ile)-lysidine synthase family.</text>
</comment>
<comment type="function">
    <text evidence="8">Ligates lysine onto the cytidine present at position 34 of the AUA codon-specific tRNA(Ile) that contains the anticodon CAU, in an ATP-dependent manner. Cytidine is converted to lysidine, thus changing the amino acid specificity of the tRNA from methionine to isoleucine.</text>
</comment>
<dbReference type="SUPFAM" id="SSF52402">
    <property type="entry name" value="Adenine nucleotide alpha hydrolases-like"/>
    <property type="match status" value="1"/>
</dbReference>
<dbReference type="HAMAP" id="MF_01161">
    <property type="entry name" value="tRNA_Ile_lys_synt"/>
    <property type="match status" value="1"/>
</dbReference>